<feature type="region of interest" description="Disordered" evidence="1">
    <location>
        <begin position="17"/>
        <end position="92"/>
    </location>
</feature>
<evidence type="ECO:0000313" key="2">
    <source>
        <dbReference type="EMBL" id="VVD63117.1"/>
    </source>
</evidence>
<evidence type="ECO:0000313" key="3">
    <source>
        <dbReference type="Proteomes" id="UP000384354"/>
    </source>
</evidence>
<evidence type="ECO:0000256" key="1">
    <source>
        <dbReference type="SAM" id="MobiDB-lite"/>
    </source>
</evidence>
<protein>
    <submittedName>
        <fullName evidence="2">Uncharacterized protein</fullName>
    </submittedName>
</protein>
<accession>A0A5E4RIM3</accession>
<name>A0A5E4RIM3_9BURK</name>
<dbReference type="AlphaFoldDB" id="A0A5E4RIM3"/>
<dbReference type="EMBL" id="CABPSL010000001">
    <property type="protein sequence ID" value="VVD63117.1"/>
    <property type="molecule type" value="Genomic_DNA"/>
</dbReference>
<proteinExistence type="predicted"/>
<feature type="compositionally biased region" description="Gly residues" evidence="1">
    <location>
        <begin position="51"/>
        <end position="64"/>
    </location>
</feature>
<dbReference type="Proteomes" id="UP000384354">
    <property type="component" value="Unassembled WGS sequence"/>
</dbReference>
<organism evidence="2 3">
    <name type="scientific">Pandoraea cepalis</name>
    <dbReference type="NCBI Taxonomy" id="2508294"/>
    <lineage>
        <taxon>Bacteria</taxon>
        <taxon>Pseudomonadati</taxon>
        <taxon>Pseudomonadota</taxon>
        <taxon>Betaproteobacteria</taxon>
        <taxon>Burkholderiales</taxon>
        <taxon>Burkholderiaceae</taxon>
        <taxon>Pandoraea</taxon>
    </lineage>
</organism>
<reference evidence="2 3" key="1">
    <citation type="submission" date="2019-08" db="EMBL/GenBank/DDBJ databases">
        <authorList>
            <person name="Peeters C."/>
        </authorList>
    </citation>
    <scope>NUCLEOTIDE SEQUENCE [LARGE SCALE GENOMIC DNA]</scope>
    <source>
        <strain evidence="2 3">LMG 31106</strain>
    </source>
</reference>
<feature type="compositionally biased region" description="Basic residues" evidence="1">
    <location>
        <begin position="81"/>
        <end position="92"/>
    </location>
</feature>
<gene>
    <name evidence="2" type="ORF">PCE31106_00200</name>
</gene>
<sequence length="92" mass="9177">MANKTLGTRQKLMFRGTAGVGGRVGARYTGGRPPSPAPGAPGVPGRRQGSVGIGNGREVGGVGEVGRRRTGGGGAVDSHTGRKQRRVKTGGA</sequence>